<keyword evidence="3" id="KW-0687">Ribonucleoprotein</keyword>
<dbReference type="GO" id="GO:0006412">
    <property type="term" value="P:translation"/>
    <property type="evidence" value="ECO:0007669"/>
    <property type="project" value="InterPro"/>
</dbReference>
<evidence type="ECO:0000256" key="5">
    <source>
        <dbReference type="SAM" id="MobiDB-lite"/>
    </source>
</evidence>
<evidence type="ECO:0000313" key="6">
    <source>
        <dbReference type="EMBL" id="KAG8512841.1"/>
    </source>
</evidence>
<dbReference type="PANTHER" id="PTHR20981">
    <property type="entry name" value="60S RIBOSOMAL PROTEIN L21"/>
    <property type="match status" value="1"/>
</dbReference>
<dbReference type="InterPro" id="IPR036948">
    <property type="entry name" value="Ribosomal_eL21_sf"/>
</dbReference>
<sequence>MSSSDEPPSPSQSPKDRHKGERRGPALSPGLQASRKAQGAPPATSMRLYRKDGAVGITGMGRAHSGRPHACCHGNAGGVSGATQHAVGTVVNKVKGKILAKRIQVCNSTVSTRRAETVS</sequence>
<feature type="compositionally biased region" description="Basic and acidic residues" evidence="5">
    <location>
        <begin position="14"/>
        <end position="24"/>
    </location>
</feature>
<evidence type="ECO:0000256" key="1">
    <source>
        <dbReference type="ARBA" id="ARBA00008427"/>
    </source>
</evidence>
<organism evidence="6 7">
    <name type="scientific">Galemys pyrenaicus</name>
    <name type="common">Iberian desman</name>
    <name type="synonym">Pyrenean desman</name>
    <dbReference type="NCBI Taxonomy" id="202257"/>
    <lineage>
        <taxon>Eukaryota</taxon>
        <taxon>Metazoa</taxon>
        <taxon>Chordata</taxon>
        <taxon>Craniata</taxon>
        <taxon>Vertebrata</taxon>
        <taxon>Euteleostomi</taxon>
        <taxon>Mammalia</taxon>
        <taxon>Eutheria</taxon>
        <taxon>Laurasiatheria</taxon>
        <taxon>Eulipotyphla</taxon>
        <taxon>Talpidae</taxon>
        <taxon>Galemys</taxon>
    </lineage>
</organism>
<accession>A0A8J6DLS1</accession>
<dbReference type="InterPro" id="IPR001147">
    <property type="entry name" value="Ribosomal_eL21"/>
</dbReference>
<keyword evidence="2 6" id="KW-0689">Ribosomal protein</keyword>
<comment type="caution">
    <text evidence="6">The sequence shown here is derived from an EMBL/GenBank/DDBJ whole genome shotgun (WGS) entry which is preliminary data.</text>
</comment>
<dbReference type="SUPFAM" id="SSF50104">
    <property type="entry name" value="Translation proteins SH3-like domain"/>
    <property type="match status" value="1"/>
</dbReference>
<proteinExistence type="inferred from homology"/>
<dbReference type="Pfam" id="PF01157">
    <property type="entry name" value="Ribosomal_L21e"/>
    <property type="match status" value="1"/>
</dbReference>
<protein>
    <recommendedName>
        <fullName evidence="4">60S ribosomal protein L21</fullName>
    </recommendedName>
</protein>
<dbReference type="GO" id="GO:0031090">
    <property type="term" value="C:organelle membrane"/>
    <property type="evidence" value="ECO:0007669"/>
    <property type="project" value="UniProtKB-ARBA"/>
</dbReference>
<dbReference type="Gene3D" id="2.30.30.70">
    <property type="entry name" value="Ribosomal protein L21"/>
    <property type="match status" value="1"/>
</dbReference>
<dbReference type="GO" id="GO:0003735">
    <property type="term" value="F:structural constituent of ribosome"/>
    <property type="evidence" value="ECO:0007669"/>
    <property type="project" value="InterPro"/>
</dbReference>
<gene>
    <name evidence="6" type="ORF">J0S82_007786</name>
</gene>
<dbReference type="InterPro" id="IPR008991">
    <property type="entry name" value="Translation_prot_SH3-like_sf"/>
</dbReference>
<keyword evidence="7" id="KW-1185">Reference proteome</keyword>
<evidence type="ECO:0000256" key="3">
    <source>
        <dbReference type="ARBA" id="ARBA00023274"/>
    </source>
</evidence>
<dbReference type="GO" id="GO:0005840">
    <property type="term" value="C:ribosome"/>
    <property type="evidence" value="ECO:0007669"/>
    <property type="project" value="UniProtKB-KW"/>
</dbReference>
<reference evidence="6" key="1">
    <citation type="journal article" date="2021" name="Evol. Appl.">
        <title>The genome of the Pyrenean desman and the effects of bottlenecks and inbreeding on the genomic landscape of an endangered species.</title>
        <authorList>
            <person name="Escoda L."/>
            <person name="Castresana J."/>
        </authorList>
    </citation>
    <scope>NUCLEOTIDE SEQUENCE</scope>
    <source>
        <strain evidence="6">IBE-C5619</strain>
    </source>
</reference>
<feature type="region of interest" description="Disordered" evidence="5">
    <location>
        <begin position="1"/>
        <end position="50"/>
    </location>
</feature>
<dbReference type="EMBL" id="JAGFMF010011785">
    <property type="protein sequence ID" value="KAG8512841.1"/>
    <property type="molecule type" value="Genomic_DNA"/>
</dbReference>
<evidence type="ECO:0000256" key="2">
    <source>
        <dbReference type="ARBA" id="ARBA00022980"/>
    </source>
</evidence>
<comment type="similarity">
    <text evidence="1">Belongs to the eukaryotic ribosomal protein eL21 family.</text>
</comment>
<evidence type="ECO:0000313" key="7">
    <source>
        <dbReference type="Proteomes" id="UP000700334"/>
    </source>
</evidence>
<evidence type="ECO:0000256" key="4">
    <source>
        <dbReference type="ARBA" id="ARBA00035327"/>
    </source>
</evidence>
<dbReference type="AlphaFoldDB" id="A0A8J6DLS1"/>
<dbReference type="GO" id="GO:1990904">
    <property type="term" value="C:ribonucleoprotein complex"/>
    <property type="evidence" value="ECO:0007669"/>
    <property type="project" value="UniProtKB-KW"/>
</dbReference>
<dbReference type="Proteomes" id="UP000700334">
    <property type="component" value="Unassembled WGS sequence"/>
</dbReference>
<name>A0A8J6DLS1_GALPY</name>